<evidence type="ECO:0000256" key="6">
    <source>
        <dbReference type="ARBA" id="ARBA00022741"/>
    </source>
</evidence>
<protein>
    <recommendedName>
        <fullName evidence="3 15">Guanylate cyclase</fullName>
        <ecNumber evidence="3 15">4.6.1.2</ecNumber>
    </recommendedName>
</protein>
<accession>A0ABD2IX92</accession>
<dbReference type="InterPro" id="IPR001245">
    <property type="entry name" value="Ser-Thr/Tyr_kinase_cat_dom"/>
</dbReference>
<dbReference type="GO" id="GO:0004383">
    <property type="term" value="F:guanylate cyclase activity"/>
    <property type="evidence" value="ECO:0007669"/>
    <property type="project" value="UniProtKB-EC"/>
</dbReference>
<dbReference type="SMART" id="SM00044">
    <property type="entry name" value="CYCc"/>
    <property type="match status" value="1"/>
</dbReference>
<comment type="caution">
    <text evidence="20">The sequence shown here is derived from an EMBL/GenBank/DDBJ whole genome shotgun (WGS) entry which is preliminary data.</text>
</comment>
<feature type="compositionally biased region" description="Low complexity" evidence="16">
    <location>
        <begin position="1934"/>
        <end position="1950"/>
    </location>
</feature>
<dbReference type="SUPFAM" id="SSF55073">
    <property type="entry name" value="Nucleotide cyclase"/>
    <property type="match status" value="1"/>
</dbReference>
<evidence type="ECO:0000256" key="4">
    <source>
        <dbReference type="ARBA" id="ARBA00022692"/>
    </source>
</evidence>
<dbReference type="Pfam" id="PF07714">
    <property type="entry name" value="PK_Tyr_Ser-Thr"/>
    <property type="match status" value="1"/>
</dbReference>
<keyword evidence="5" id="KW-0732">Signal</keyword>
<comment type="similarity">
    <text evidence="14">Belongs to the adenylyl cyclase class-4/guanylyl cyclase family.</text>
</comment>
<feature type="region of interest" description="Disordered" evidence="16">
    <location>
        <begin position="1973"/>
        <end position="2090"/>
    </location>
</feature>
<evidence type="ECO:0000256" key="9">
    <source>
        <dbReference type="ARBA" id="ARBA00023136"/>
    </source>
</evidence>
<feature type="domain" description="Protein kinase" evidence="18">
    <location>
        <begin position="780"/>
        <end position="1118"/>
    </location>
</feature>
<keyword evidence="4 17" id="KW-0812">Transmembrane</keyword>
<evidence type="ECO:0000313" key="21">
    <source>
        <dbReference type="Proteomes" id="UP001620645"/>
    </source>
</evidence>
<dbReference type="PROSITE" id="PS50011">
    <property type="entry name" value="PROTEIN_KINASE_DOM"/>
    <property type="match status" value="1"/>
</dbReference>
<dbReference type="GO" id="GO:0016020">
    <property type="term" value="C:membrane"/>
    <property type="evidence" value="ECO:0007669"/>
    <property type="project" value="UniProtKB-SubCell"/>
</dbReference>
<dbReference type="PANTHER" id="PTHR11920:SF501">
    <property type="entry name" value="GUANYLATE CYCLASE 32E"/>
    <property type="match status" value="1"/>
</dbReference>
<dbReference type="InterPro" id="IPR029787">
    <property type="entry name" value="Nucleotide_cyclase"/>
</dbReference>
<dbReference type="FunFam" id="3.30.70.1230:FF:000004">
    <property type="entry name" value="Guanylate cyclase"/>
    <property type="match status" value="1"/>
</dbReference>
<comment type="subcellular location">
    <subcellularLocation>
        <location evidence="2">Membrane</location>
        <topology evidence="2">Single-pass type I membrane protein</topology>
    </subcellularLocation>
</comment>
<feature type="compositionally biased region" description="Low complexity" evidence="16">
    <location>
        <begin position="2152"/>
        <end position="2166"/>
    </location>
</feature>
<dbReference type="InterPro" id="IPR000719">
    <property type="entry name" value="Prot_kinase_dom"/>
</dbReference>
<evidence type="ECO:0000256" key="17">
    <source>
        <dbReference type="SAM" id="Phobius"/>
    </source>
</evidence>
<dbReference type="EMBL" id="JBICCN010000238">
    <property type="protein sequence ID" value="KAL3084268.1"/>
    <property type="molecule type" value="Genomic_DNA"/>
</dbReference>
<dbReference type="Proteomes" id="UP001620645">
    <property type="component" value="Unassembled WGS sequence"/>
</dbReference>
<keyword evidence="21" id="KW-1185">Reference proteome</keyword>
<evidence type="ECO:0000256" key="13">
    <source>
        <dbReference type="ARBA" id="ARBA00023293"/>
    </source>
</evidence>
<name>A0ABD2IX92_HETSC</name>
<reference evidence="20 21" key="1">
    <citation type="submission" date="2024-10" db="EMBL/GenBank/DDBJ databases">
        <authorList>
            <person name="Kim D."/>
        </authorList>
    </citation>
    <scope>NUCLEOTIDE SEQUENCE [LARGE SCALE GENOMIC DNA]</scope>
    <source>
        <strain evidence="20">Taebaek</strain>
    </source>
</reference>
<evidence type="ECO:0000256" key="15">
    <source>
        <dbReference type="RuleBase" id="RU003431"/>
    </source>
</evidence>
<dbReference type="CDD" id="cd07302">
    <property type="entry name" value="CHD"/>
    <property type="match status" value="1"/>
</dbReference>
<keyword evidence="13 15" id="KW-0141">cGMP biosynthesis</keyword>
<evidence type="ECO:0000259" key="18">
    <source>
        <dbReference type="PROSITE" id="PS50011"/>
    </source>
</evidence>
<keyword evidence="12 14" id="KW-0456">Lyase</keyword>
<feature type="compositionally biased region" description="Low complexity" evidence="16">
    <location>
        <begin position="2054"/>
        <end position="2085"/>
    </location>
</feature>
<dbReference type="Gene3D" id="1.10.510.10">
    <property type="entry name" value="Transferase(Phosphotransferase) domain 1"/>
    <property type="match status" value="1"/>
</dbReference>
<evidence type="ECO:0000256" key="12">
    <source>
        <dbReference type="ARBA" id="ARBA00023239"/>
    </source>
</evidence>
<feature type="transmembrane region" description="Helical" evidence="17">
    <location>
        <begin position="739"/>
        <end position="759"/>
    </location>
</feature>
<evidence type="ECO:0000259" key="19">
    <source>
        <dbReference type="PROSITE" id="PS50125"/>
    </source>
</evidence>
<evidence type="ECO:0000256" key="5">
    <source>
        <dbReference type="ARBA" id="ARBA00022729"/>
    </source>
</evidence>
<feature type="region of interest" description="Disordered" evidence="16">
    <location>
        <begin position="1546"/>
        <end position="1566"/>
    </location>
</feature>
<dbReference type="SUPFAM" id="SSF56112">
    <property type="entry name" value="Protein kinase-like (PK-like)"/>
    <property type="match status" value="1"/>
</dbReference>
<feature type="region of interest" description="Disordered" evidence="16">
    <location>
        <begin position="129"/>
        <end position="158"/>
    </location>
</feature>
<dbReference type="Pfam" id="PF00211">
    <property type="entry name" value="Guanylate_cyc"/>
    <property type="match status" value="1"/>
</dbReference>
<feature type="compositionally biased region" description="Polar residues" evidence="16">
    <location>
        <begin position="2137"/>
        <end position="2151"/>
    </location>
</feature>
<keyword evidence="11" id="KW-0325">Glycoprotein</keyword>
<dbReference type="SUPFAM" id="SSF53822">
    <property type="entry name" value="Periplasmic binding protein-like I"/>
    <property type="match status" value="2"/>
</dbReference>
<feature type="domain" description="Guanylate cyclase" evidence="19">
    <location>
        <begin position="1194"/>
        <end position="1325"/>
    </location>
</feature>
<feature type="compositionally biased region" description="Acidic residues" evidence="16">
    <location>
        <begin position="1553"/>
        <end position="1562"/>
    </location>
</feature>
<dbReference type="InterPro" id="IPR001828">
    <property type="entry name" value="ANF_lig-bd_rcpt"/>
</dbReference>
<dbReference type="PROSITE" id="PS00452">
    <property type="entry name" value="GUANYLATE_CYCLASE_1"/>
    <property type="match status" value="1"/>
</dbReference>
<evidence type="ECO:0000256" key="16">
    <source>
        <dbReference type="SAM" id="MobiDB-lite"/>
    </source>
</evidence>
<feature type="compositionally biased region" description="Polar residues" evidence="16">
    <location>
        <begin position="147"/>
        <end position="158"/>
    </location>
</feature>
<dbReference type="PROSITE" id="PS50125">
    <property type="entry name" value="GUANYLATE_CYCLASE_2"/>
    <property type="match status" value="1"/>
</dbReference>
<comment type="catalytic activity">
    <reaction evidence="1 15">
        <text>GTP = 3',5'-cyclic GMP + diphosphate</text>
        <dbReference type="Rhea" id="RHEA:13665"/>
        <dbReference type="ChEBI" id="CHEBI:33019"/>
        <dbReference type="ChEBI" id="CHEBI:37565"/>
        <dbReference type="ChEBI" id="CHEBI:57746"/>
        <dbReference type="EC" id="4.6.1.2"/>
    </reaction>
</comment>
<feature type="compositionally biased region" description="Low complexity" evidence="16">
    <location>
        <begin position="1974"/>
        <end position="1998"/>
    </location>
</feature>
<gene>
    <name evidence="20" type="ORF">niasHS_009756</name>
</gene>
<evidence type="ECO:0000256" key="10">
    <source>
        <dbReference type="ARBA" id="ARBA00023170"/>
    </source>
</evidence>
<evidence type="ECO:0000256" key="11">
    <source>
        <dbReference type="ARBA" id="ARBA00023180"/>
    </source>
</evidence>
<keyword evidence="10" id="KW-0675">Receptor</keyword>
<dbReference type="Pfam" id="PF01094">
    <property type="entry name" value="ANF_receptor"/>
    <property type="match status" value="2"/>
</dbReference>
<dbReference type="Gene3D" id="3.30.70.1230">
    <property type="entry name" value="Nucleotide cyclase"/>
    <property type="match status" value="1"/>
</dbReference>
<dbReference type="Gene3D" id="3.40.50.2300">
    <property type="match status" value="2"/>
</dbReference>
<dbReference type="InterPro" id="IPR011009">
    <property type="entry name" value="Kinase-like_dom_sf"/>
</dbReference>
<dbReference type="PANTHER" id="PTHR11920">
    <property type="entry name" value="GUANYLYL CYCLASE"/>
    <property type="match status" value="1"/>
</dbReference>
<feature type="region of interest" description="Disordered" evidence="16">
    <location>
        <begin position="1621"/>
        <end position="1645"/>
    </location>
</feature>
<dbReference type="InterPro" id="IPR001054">
    <property type="entry name" value="A/G_cyclase"/>
</dbReference>
<proteinExistence type="inferred from homology"/>
<sequence length="2174" mass="246670">MLLLMLSVCRAVLRLIIAIISVLLLLNATPASLPPHRLTQQSHFNEDYYQQQQRLSLRACRKIMLLMIMKKKKKRNYNNNNNDNDNKGRKRAPALPYAVVMGHSPPVLLSLSLLLLLLSQLAICHRLNGKRQQHSNRRPQQALAKSDSANLANMSMPDQYTNDTRPVILISYLGAVNQYSQLVLDRLRKYQKSNSHSNEMFEQLFQMTKNARSCSSLYFEGTTISGALQVAIDDVNTNPKLLPNYQLSYIFNNTCGDEFRSTEYFMDHWRKGAKVFIGPEVNCRTEATMAAAQNLPLISHKCKDQSISDKKKYPTFARTVPAESVIARSFMALLEHFRWRKFAVIFEGHTANQELFNAIKRMLDIENERAKKKQQKMAKKAESSSRSSGGANANMDERDNDDSDEQQGLNEEQLLMMDNQNNKKHRSTSDNPYAILNVSMVPHPFQEISERDVRRVRQFVAENRAGARIYVTIGNVRLFRHILLEMGEMGMMEDGQYALVYLDTDYNWLNVYHAMNNHFFRDTLRNLTVSWDDPGSPDRRLANYSRYALAIIPTPVQLNTPEFKEFWRRANAYLPRFGVYNNDSIIANRFACYLYDAVLLYAQALDDTIRDRQRANRSDAEAINDGASIVSRILGRTYRSIQGFDMRIDINGDAEGNYTLLALQQVEPVLNRSHHNYYPLTNAMDIVADFVANANPAQLPLLRFQQEIQWQAPRDEPECGFHNEKCTVDEEKPAIVGPYMIVFFGFLSLFLFLIGFFFYRNQKFERELSKVWRVDQSEIERIVRSCSYSSTNSLYYVDPVPPHNGATNYYNQQQCEFGDRRMPRFRGLAVYKGAVVAIKEIRFPRKLKELTRDTKLELTWMTKLRHDNVNSFLGIMLFPTSICVVREFCTKSSLMDVLRNPYMNIDAVFVASFTQDLLKAMIYLHESDVNSHGNLKSTNCLISSRWTLQVADFGLQEFRDGQEWDDEQTMWENYLWTAPELLRQPDFDFGHVVKGTQKGDVYSFGIILHELIARQGPFSLLSGTAADVPQQNSTNVGHDTAQQQAEEGEEVEHGTEQYGAPLTVKEVVQRVYSLDGIMRPSVHVVQCQKYILDTMELCWAEDPEQRPDFRHSIRHKLRQLFTETLQSRNLMEHFLAQTDKYQFKLEQLVDEKCVQLEDEKRRKDLLLQRMLPISVAQQLLEEREVVPESFGSVTIYFSDIVGFTSICSESTPHQVIAMLNKLYTLFDGIIKQYDVYKVETIGDAYMVVSGVPEWQHGIYHAQQVATMALHLLAAVENFSIPHRPTEQLQLRIGIHTGPVVAGVVGKTMPRYCLFGDTVNTASRMENTSKPLKIHCSEQTKNALDEENVGFVLEERGLVQVKGKGQMRTFWLLRRDNYTFFLKPPGEENAEHNQHQMDNTEEWEDNNINDNNNEFKPILDPEIFPRPKQNAAARRHQQPRDFCSSLTIQAASYNSLAQNRDNSTFGFLRQLFARAIDGGGGDNNSNNTNVISSSCSINRPQRQLSHQQHGSGCDVASFCANVDVELGTVAAAAERTNEAAKNGTKFESPAIVVDEQDNEDNDEDKQNRYNLMPLLLRSEEEAEEDNNSRASSSSADSFSATACASASNLLCSSSRRKKKLRSGSLLELSSNKKNGTRQRKHGFAPQPLLLSQRQNVCRPFVSPQPVAMVGTSSLDSFPTETVVGAGGTLCRKRSSSHPSSTAKCCENLLLMLSEDDEDKAEDELDEEISAKHHHHQQLNAAQQKHNNGTMTAAAVAPKLSQCRHDGTKLFVQNHQANTVEDEDDYDYDDYDDEDYEDRIIVEPMFRKRSISLGETKTAIAAASFDETDSNETDQRHLLPRTHSRQHHNILRSNPYLVFARASKALPSSNANNVRRPRLVQRAESQQHHPTGLFAAADAGRSMWARRSIHSLMHQCSAERQDLLLEDAVKRPSFMHQQQQLQQHQQQQQQQLGSISPGTNFNRIWRHLTASAAFVGQHQQQQKQKHGTNNNSNNNSNNSSIKGSNKRLHRQQRVVVDGHGHGHGQQQQQQKQRSLTQQQLSTTTTTFTTENHRRSSPSCEPSSPAAAAAAAAAVFPQGSSSSSPSDASSHHFRHPLARPMFFPSPLELSMRQINRRPKSIGRGGAKPFTALQLPITPSGADQSKTIGPTNHHQNSTSDANTSAATATTMVDQKEAA</sequence>
<feature type="region of interest" description="Disordered" evidence="16">
    <location>
        <begin position="1932"/>
        <end position="1958"/>
    </location>
</feature>
<dbReference type="InterPro" id="IPR028082">
    <property type="entry name" value="Peripla_BP_I"/>
</dbReference>
<organism evidence="20 21">
    <name type="scientific">Heterodera schachtii</name>
    <name type="common">Sugarbeet cyst nematode worm</name>
    <name type="synonym">Tylenchus schachtii</name>
    <dbReference type="NCBI Taxonomy" id="97005"/>
    <lineage>
        <taxon>Eukaryota</taxon>
        <taxon>Metazoa</taxon>
        <taxon>Ecdysozoa</taxon>
        <taxon>Nematoda</taxon>
        <taxon>Chromadorea</taxon>
        <taxon>Rhabditida</taxon>
        <taxon>Tylenchina</taxon>
        <taxon>Tylenchomorpha</taxon>
        <taxon>Tylenchoidea</taxon>
        <taxon>Heteroderidae</taxon>
        <taxon>Heteroderinae</taxon>
        <taxon>Heterodera</taxon>
    </lineage>
</organism>
<dbReference type="GO" id="GO:0005525">
    <property type="term" value="F:GTP binding"/>
    <property type="evidence" value="ECO:0007669"/>
    <property type="project" value="UniProtKB-KW"/>
</dbReference>
<dbReference type="EC" id="4.6.1.2" evidence="3 15"/>
<feature type="region of interest" description="Disordered" evidence="16">
    <location>
        <begin position="2115"/>
        <end position="2174"/>
    </location>
</feature>
<evidence type="ECO:0000256" key="2">
    <source>
        <dbReference type="ARBA" id="ARBA00004479"/>
    </source>
</evidence>
<keyword evidence="7 17" id="KW-1133">Transmembrane helix</keyword>
<feature type="compositionally biased region" description="Low complexity" evidence="16">
    <location>
        <begin position="2022"/>
        <end position="2047"/>
    </location>
</feature>
<evidence type="ECO:0000256" key="3">
    <source>
        <dbReference type="ARBA" id="ARBA00012202"/>
    </source>
</evidence>
<evidence type="ECO:0000313" key="20">
    <source>
        <dbReference type="EMBL" id="KAL3084268.1"/>
    </source>
</evidence>
<keyword evidence="9 17" id="KW-0472">Membrane</keyword>
<evidence type="ECO:0000256" key="14">
    <source>
        <dbReference type="RuleBase" id="RU000405"/>
    </source>
</evidence>
<evidence type="ECO:0000256" key="1">
    <source>
        <dbReference type="ARBA" id="ARBA00001436"/>
    </source>
</evidence>
<keyword evidence="8" id="KW-0342">GTP-binding</keyword>
<evidence type="ECO:0000256" key="8">
    <source>
        <dbReference type="ARBA" id="ARBA00023134"/>
    </source>
</evidence>
<dbReference type="InterPro" id="IPR050401">
    <property type="entry name" value="Cyclic_nucleotide_synthase"/>
</dbReference>
<feature type="region of interest" description="Disordered" evidence="16">
    <location>
        <begin position="369"/>
        <end position="406"/>
    </location>
</feature>
<keyword evidence="6" id="KW-0547">Nucleotide-binding</keyword>
<dbReference type="InterPro" id="IPR018297">
    <property type="entry name" value="A/G_cyclase_CS"/>
</dbReference>
<evidence type="ECO:0000256" key="7">
    <source>
        <dbReference type="ARBA" id="ARBA00022989"/>
    </source>
</evidence>